<dbReference type="PANTHER" id="PTHR34454">
    <property type="entry name" value="TUNICAMYCIN INDUCED PROTEIN"/>
    <property type="match status" value="1"/>
</dbReference>
<organism evidence="2 3">
    <name type="scientific">Vigna unguiculata</name>
    <name type="common">Cowpea</name>
    <dbReference type="NCBI Taxonomy" id="3917"/>
    <lineage>
        <taxon>Eukaryota</taxon>
        <taxon>Viridiplantae</taxon>
        <taxon>Streptophyta</taxon>
        <taxon>Embryophyta</taxon>
        <taxon>Tracheophyta</taxon>
        <taxon>Spermatophyta</taxon>
        <taxon>Magnoliopsida</taxon>
        <taxon>eudicotyledons</taxon>
        <taxon>Gunneridae</taxon>
        <taxon>Pentapetalae</taxon>
        <taxon>rosids</taxon>
        <taxon>fabids</taxon>
        <taxon>Fabales</taxon>
        <taxon>Fabaceae</taxon>
        <taxon>Papilionoideae</taxon>
        <taxon>50 kb inversion clade</taxon>
        <taxon>NPAAA clade</taxon>
        <taxon>indigoferoid/millettioid clade</taxon>
        <taxon>Phaseoleae</taxon>
        <taxon>Vigna</taxon>
    </lineage>
</organism>
<feature type="chain" id="PRO_5020033986" evidence="1">
    <location>
        <begin position="25"/>
        <end position="599"/>
    </location>
</feature>
<sequence>MIKARFPFPFFIILLLQFTAFASSSNLTLILQDVLRAVSAKQKWDSNDVRVANLDVAKVRFGTSRSYEFRIGFGTGNFTLKFADKVATWNKFRTPFPDLPSLVHRLGSFPFLPTLKLEGPFSLRVDALHHLSLSLPMNVSYTGLKQILVGEGITVEVKGAQEISLFYSSDIDLPMNGSAMCSGGKSDIWPFLHSTCMALIPIRISGSASLVAYRARNPYAHIATTLISEDVIELLPEKCYHGRMFKKRACPIDSLSLKLSMLEKVLRSLLGRNILQGQLFGLLKANIKASAVVKFHIELERDIRNNVTLNRTIPDWRTKPGFERFLFEILARVEENRLKPLLITKRACPIDSLFLKLSMLEKVLRSLLGRNILQGQLFGLLKANIKASAVVKFHIELERDIRNNVTLNRTIPDWRTKPGFERFLFEILARVEENRLKPLLITKDVIELLPEKCYHGRMFKKRACPIDSLFLKLSMLEKVLRSLLGRNILQGQLFGLLKANIKASAVVKFHIELERDIRNNVTLNRTIPDWRTKPGFERFLFEILARVEENRLKPLLITKVKPFTGSVSVSWANLMSNMSYTKLRPVFLPPEPLTLDVKW</sequence>
<dbReference type="EMBL" id="CP039351">
    <property type="protein sequence ID" value="QCD98917.1"/>
    <property type="molecule type" value="Genomic_DNA"/>
</dbReference>
<proteinExistence type="predicted"/>
<name>A0A4D6MD59_VIGUN</name>
<protein>
    <submittedName>
        <fullName evidence="2">Uncharacterized protein</fullName>
    </submittedName>
</protein>
<dbReference type="Proteomes" id="UP000501690">
    <property type="component" value="Linkage Group LG7"/>
</dbReference>
<feature type="signal peptide" evidence="1">
    <location>
        <begin position="1"/>
        <end position="24"/>
    </location>
</feature>
<keyword evidence="3" id="KW-1185">Reference proteome</keyword>
<evidence type="ECO:0000256" key="1">
    <source>
        <dbReference type="SAM" id="SignalP"/>
    </source>
</evidence>
<dbReference type="InterPro" id="IPR053283">
    <property type="entry name" value="TUNICAMYCIN_INDUCED_1"/>
</dbReference>
<keyword evidence="1" id="KW-0732">Signal</keyword>
<evidence type="ECO:0000313" key="3">
    <source>
        <dbReference type="Proteomes" id="UP000501690"/>
    </source>
</evidence>
<dbReference type="PANTHER" id="PTHR34454:SF3">
    <property type="entry name" value="PEPTIDASE I, PUTATIVE-RELATED"/>
    <property type="match status" value="1"/>
</dbReference>
<gene>
    <name evidence="2" type="ORF">DEO72_LG7g195</name>
</gene>
<dbReference type="AlphaFoldDB" id="A0A4D6MD59"/>
<accession>A0A4D6MD59</accession>
<reference evidence="2 3" key="1">
    <citation type="submission" date="2019-04" db="EMBL/GenBank/DDBJ databases">
        <title>An improved genome assembly and genetic linkage map for asparagus bean, Vigna unguiculata ssp. sesquipedialis.</title>
        <authorList>
            <person name="Xia Q."/>
            <person name="Zhang R."/>
            <person name="Dong Y."/>
        </authorList>
    </citation>
    <scope>NUCLEOTIDE SEQUENCE [LARGE SCALE GENOMIC DNA]</scope>
    <source>
        <tissue evidence="2">Leaf</tissue>
    </source>
</reference>
<evidence type="ECO:0000313" key="2">
    <source>
        <dbReference type="EMBL" id="QCD98917.1"/>
    </source>
</evidence>